<dbReference type="EMBL" id="VDLU01000001">
    <property type="protein sequence ID" value="TNJ30322.1"/>
    <property type="molecule type" value="Genomic_DNA"/>
</dbReference>
<feature type="region of interest" description="Disordered" evidence="1">
    <location>
        <begin position="170"/>
        <end position="189"/>
    </location>
</feature>
<dbReference type="EMBL" id="VDLU01000001">
    <property type="protein sequence ID" value="TNJ30319.1"/>
    <property type="molecule type" value="Genomic_DNA"/>
</dbReference>
<dbReference type="AlphaFoldDB" id="A0A4Z1SWZ3"/>
<reference evidence="3 4" key="1">
    <citation type="submission" date="2019-05" db="EMBL/GenBank/DDBJ databases">
        <title>The compact genome of Giardia muris reveals important steps in the evolution of intestinal protozoan parasites.</title>
        <authorList>
            <person name="Xu F."/>
            <person name="Jimenez-Gonzalez A."/>
            <person name="Einarsson E."/>
            <person name="Astvaldsson A."/>
            <person name="Peirasmaki D."/>
            <person name="Eckmann L."/>
            <person name="Andersson J.O."/>
            <person name="Svard S.G."/>
            <person name="Jerlstrom-Hultqvist J."/>
        </authorList>
    </citation>
    <scope>NUCLEOTIDE SEQUENCE [LARGE SCALE GENOMIC DNA]</scope>
    <source>
        <strain evidence="3 4">Roberts-Thomson</strain>
    </source>
</reference>
<evidence type="ECO:0000313" key="4">
    <source>
        <dbReference type="Proteomes" id="UP000315496"/>
    </source>
</evidence>
<dbReference type="Proteomes" id="UP000315496">
    <property type="component" value="Chromosome 1"/>
</dbReference>
<feature type="region of interest" description="Disordered" evidence="1">
    <location>
        <begin position="51"/>
        <end position="101"/>
    </location>
</feature>
<accession>A0A4Z1SWZ3</accession>
<protein>
    <submittedName>
        <fullName evidence="3">Uncharacterized protein</fullName>
    </submittedName>
</protein>
<proteinExistence type="predicted"/>
<dbReference type="VEuPathDB" id="GiardiaDB:GMRT_21144"/>
<dbReference type="VEuPathDB" id="GiardiaDB:GMRT_21150"/>
<gene>
    <name evidence="2" type="ORF">GMRT_21144</name>
    <name evidence="3" type="ORF">GMRT_21150</name>
</gene>
<feature type="compositionally biased region" description="Low complexity" evidence="1">
    <location>
        <begin position="60"/>
        <end position="74"/>
    </location>
</feature>
<keyword evidence="4" id="KW-1185">Reference proteome</keyword>
<feature type="compositionally biased region" description="Polar residues" evidence="1">
    <location>
        <begin position="180"/>
        <end position="189"/>
    </location>
</feature>
<sequence>MGLPGRLRNPPAPRFSVVQDVLLAPTIRAGMTADLRGVGCLDGSTALRKPSTGLLSDWETSNGAATGSSGPTGSDEVCPSEWSQWHTSPPNVPDHQPRRRGPSLRLSIVVGPVLTEYAKDTASLCSPQADRCPGRSPTRGVLRHARLLRTSGCCESPVRDRHAISTISRAPRPPAWSWTGPHSTRTSGAGTTGVLIELSSAEGCDHMLPVEADPRALSWSGLSLRADGHMRS</sequence>
<evidence type="ECO:0000313" key="3">
    <source>
        <dbReference type="EMBL" id="TNJ30322.1"/>
    </source>
</evidence>
<evidence type="ECO:0000313" key="2">
    <source>
        <dbReference type="EMBL" id="TNJ30319.1"/>
    </source>
</evidence>
<organism evidence="3 4">
    <name type="scientific">Giardia muris</name>
    <dbReference type="NCBI Taxonomy" id="5742"/>
    <lineage>
        <taxon>Eukaryota</taxon>
        <taxon>Metamonada</taxon>
        <taxon>Diplomonadida</taxon>
        <taxon>Hexamitidae</taxon>
        <taxon>Giardiinae</taxon>
        <taxon>Giardia</taxon>
    </lineage>
</organism>
<evidence type="ECO:0000256" key="1">
    <source>
        <dbReference type="SAM" id="MobiDB-lite"/>
    </source>
</evidence>
<comment type="caution">
    <text evidence="3">The sequence shown here is derived from an EMBL/GenBank/DDBJ whole genome shotgun (WGS) entry which is preliminary data.</text>
</comment>
<name>A0A4Z1SWZ3_GIAMU</name>